<dbReference type="EMBL" id="AOLK01000011">
    <property type="protein sequence ID" value="ELZ87292.1"/>
    <property type="molecule type" value="Genomic_DNA"/>
</dbReference>
<dbReference type="OrthoDB" id="287854at2157"/>
<keyword evidence="2" id="KW-1185">Reference proteome</keyword>
<reference evidence="1 2" key="1">
    <citation type="journal article" date="2014" name="PLoS Genet.">
        <title>Phylogenetically driven sequencing of extremely halophilic archaea reveals strategies for static and dynamic osmo-response.</title>
        <authorList>
            <person name="Becker E.A."/>
            <person name="Seitzer P.M."/>
            <person name="Tritt A."/>
            <person name="Larsen D."/>
            <person name="Krusor M."/>
            <person name="Yao A.I."/>
            <person name="Wu D."/>
            <person name="Madern D."/>
            <person name="Eisen J.A."/>
            <person name="Darling A.E."/>
            <person name="Facciotti M.T."/>
        </authorList>
    </citation>
    <scope>NUCLEOTIDE SEQUENCE [LARGE SCALE GENOMIC DNA]</scope>
    <source>
        <strain evidence="1 2">ATCC BAA-1513</strain>
    </source>
</reference>
<organism evidence="1 2">
    <name type="scientific">Haloferax elongans ATCC BAA-1513</name>
    <dbReference type="NCBI Taxonomy" id="1230453"/>
    <lineage>
        <taxon>Archaea</taxon>
        <taxon>Methanobacteriati</taxon>
        <taxon>Methanobacteriota</taxon>
        <taxon>Stenosarchaea group</taxon>
        <taxon>Halobacteria</taxon>
        <taxon>Halobacteriales</taxon>
        <taxon>Haloferacaceae</taxon>
        <taxon>Haloferax</taxon>
    </lineage>
</organism>
<sequence>MNRQNRRALVCLLVGVALLANPLYVYPESVSYETTLTYEAEATNEIPEYGHHDIDIRWCPGGRDCAVASALASGQTLRVDLPTGSTAEEYDEPLAHDYDYVRLAEGDARFYRLVERFDDGSLVLTVEPVADEAMRKAAAEESEDVPEYVQSAIETGSATVTESEAREHTWFVEHDGQYYEVRNTGQTRTPTGWGWKAPPDIVVEAMRLTGWIGGIALVWRAGEWTERGRNA</sequence>
<comment type="caution">
    <text evidence="1">The sequence shown here is derived from an EMBL/GenBank/DDBJ whole genome shotgun (WGS) entry which is preliminary data.</text>
</comment>
<protein>
    <submittedName>
        <fullName evidence="1">Uncharacterized protein</fullName>
    </submittedName>
</protein>
<evidence type="ECO:0000313" key="2">
    <source>
        <dbReference type="Proteomes" id="UP000011612"/>
    </source>
</evidence>
<accession>M0HUC8</accession>
<dbReference type="RefSeq" id="WP_008322623.1">
    <property type="nucleotide sequence ID" value="NZ_AOLK01000011.1"/>
</dbReference>
<dbReference type="Proteomes" id="UP000011612">
    <property type="component" value="Unassembled WGS sequence"/>
</dbReference>
<evidence type="ECO:0000313" key="1">
    <source>
        <dbReference type="EMBL" id="ELZ87292.1"/>
    </source>
</evidence>
<gene>
    <name evidence="1" type="ORF">C453_03039</name>
</gene>
<proteinExistence type="predicted"/>
<dbReference type="PATRIC" id="fig|1230453.4.peg.561"/>
<name>M0HUC8_HALEO</name>
<dbReference type="AlphaFoldDB" id="M0HUC8"/>